<keyword evidence="2" id="KW-1185">Reference proteome</keyword>
<gene>
    <name evidence="1" type="ORF">ABVK25_009299</name>
</gene>
<protein>
    <submittedName>
        <fullName evidence="1">Uncharacterized protein</fullName>
    </submittedName>
</protein>
<dbReference type="Proteomes" id="UP001590951">
    <property type="component" value="Unassembled WGS sequence"/>
</dbReference>
<proteinExistence type="predicted"/>
<reference evidence="1 2" key="1">
    <citation type="submission" date="2024-09" db="EMBL/GenBank/DDBJ databases">
        <title>Rethinking Asexuality: The Enigmatic Case of Functional Sexual Genes in Lepraria (Stereocaulaceae).</title>
        <authorList>
            <person name="Doellman M."/>
            <person name="Sun Y."/>
            <person name="Barcenas-Pena A."/>
            <person name="Lumbsch H.T."/>
            <person name="Grewe F."/>
        </authorList>
    </citation>
    <scope>NUCLEOTIDE SEQUENCE [LARGE SCALE GENOMIC DNA]</scope>
    <source>
        <strain evidence="1 2">Grewe 0041</strain>
    </source>
</reference>
<comment type="caution">
    <text evidence="1">The sequence shown here is derived from an EMBL/GenBank/DDBJ whole genome shotgun (WGS) entry which is preliminary data.</text>
</comment>
<evidence type="ECO:0000313" key="2">
    <source>
        <dbReference type="Proteomes" id="UP001590951"/>
    </source>
</evidence>
<evidence type="ECO:0000313" key="1">
    <source>
        <dbReference type="EMBL" id="KAL2050465.1"/>
    </source>
</evidence>
<accession>A0ABR4AXT4</accession>
<sequence>MATVLPSTRGEWEKAIKSENVPTGLLSSADSFQSGSKFSMNDFLRLRIIHQSRLTRPIYTDIIFPNQE</sequence>
<name>A0ABR4AXT4_9LECA</name>
<dbReference type="EMBL" id="JBHFEH010000047">
    <property type="protein sequence ID" value="KAL2050465.1"/>
    <property type="molecule type" value="Genomic_DNA"/>
</dbReference>
<organism evidence="1 2">
    <name type="scientific">Lepraria finkii</name>
    <dbReference type="NCBI Taxonomy" id="1340010"/>
    <lineage>
        <taxon>Eukaryota</taxon>
        <taxon>Fungi</taxon>
        <taxon>Dikarya</taxon>
        <taxon>Ascomycota</taxon>
        <taxon>Pezizomycotina</taxon>
        <taxon>Lecanoromycetes</taxon>
        <taxon>OSLEUM clade</taxon>
        <taxon>Lecanoromycetidae</taxon>
        <taxon>Lecanorales</taxon>
        <taxon>Lecanorineae</taxon>
        <taxon>Stereocaulaceae</taxon>
        <taxon>Lepraria</taxon>
    </lineage>
</organism>